<reference evidence="2" key="1">
    <citation type="journal article" date="2020" name="New Phytol.">
        <title>Comparative genomics reveals dynamic genome evolution in host specialist ectomycorrhizal fungi.</title>
        <authorList>
            <person name="Lofgren L.A."/>
            <person name="Nguyen N.H."/>
            <person name="Vilgalys R."/>
            <person name="Ruytinx J."/>
            <person name="Liao H.L."/>
            <person name="Branco S."/>
            <person name="Kuo A."/>
            <person name="LaButti K."/>
            <person name="Lipzen A."/>
            <person name="Andreopoulos W."/>
            <person name="Pangilinan J."/>
            <person name="Riley R."/>
            <person name="Hundley H."/>
            <person name="Na H."/>
            <person name="Barry K."/>
            <person name="Grigoriev I.V."/>
            <person name="Stajich J.E."/>
            <person name="Kennedy P.G."/>
        </authorList>
    </citation>
    <scope>NUCLEOTIDE SEQUENCE</scope>
    <source>
        <strain evidence="2">MN1</strain>
    </source>
</reference>
<dbReference type="AlphaFoldDB" id="A0A9P7E8Q5"/>
<dbReference type="OrthoDB" id="2758165at2759"/>
<feature type="region of interest" description="Disordered" evidence="1">
    <location>
        <begin position="951"/>
        <end position="984"/>
    </location>
</feature>
<evidence type="ECO:0000313" key="3">
    <source>
        <dbReference type="Proteomes" id="UP000807769"/>
    </source>
</evidence>
<evidence type="ECO:0000256" key="1">
    <source>
        <dbReference type="SAM" id="MobiDB-lite"/>
    </source>
</evidence>
<name>A0A9P7E8Q5_9AGAM</name>
<feature type="region of interest" description="Disordered" evidence="1">
    <location>
        <begin position="397"/>
        <end position="462"/>
    </location>
</feature>
<feature type="compositionally biased region" description="Polar residues" evidence="1">
    <location>
        <begin position="41"/>
        <end position="57"/>
    </location>
</feature>
<evidence type="ECO:0000313" key="2">
    <source>
        <dbReference type="EMBL" id="KAG1814313.1"/>
    </source>
</evidence>
<accession>A0A9P7E8Q5</accession>
<feature type="region of interest" description="Disordered" evidence="1">
    <location>
        <begin position="774"/>
        <end position="804"/>
    </location>
</feature>
<proteinExistence type="predicted"/>
<dbReference type="GeneID" id="64637033"/>
<organism evidence="2 3">
    <name type="scientific">Suillus subaureus</name>
    <dbReference type="NCBI Taxonomy" id="48587"/>
    <lineage>
        <taxon>Eukaryota</taxon>
        <taxon>Fungi</taxon>
        <taxon>Dikarya</taxon>
        <taxon>Basidiomycota</taxon>
        <taxon>Agaricomycotina</taxon>
        <taxon>Agaricomycetes</taxon>
        <taxon>Agaricomycetidae</taxon>
        <taxon>Boletales</taxon>
        <taxon>Suillineae</taxon>
        <taxon>Suillaceae</taxon>
        <taxon>Suillus</taxon>
    </lineage>
</organism>
<keyword evidence="3" id="KW-1185">Reference proteome</keyword>
<feature type="region of interest" description="Disordered" evidence="1">
    <location>
        <begin position="41"/>
        <end position="61"/>
    </location>
</feature>
<feature type="compositionally biased region" description="Low complexity" evidence="1">
    <location>
        <begin position="153"/>
        <end position="164"/>
    </location>
</feature>
<feature type="compositionally biased region" description="Basic and acidic residues" evidence="1">
    <location>
        <begin position="960"/>
        <end position="984"/>
    </location>
</feature>
<gene>
    <name evidence="2" type="ORF">BJ212DRAFT_364751</name>
</gene>
<dbReference type="EMBL" id="JABBWG010000021">
    <property type="protein sequence ID" value="KAG1814313.1"/>
    <property type="molecule type" value="Genomic_DNA"/>
</dbReference>
<protein>
    <submittedName>
        <fullName evidence="2">Uncharacterized protein</fullName>
    </submittedName>
</protein>
<dbReference type="Proteomes" id="UP000807769">
    <property type="component" value="Unassembled WGS sequence"/>
</dbReference>
<sequence length="984" mass="107953">MAFGEVVHYVTQPTDWPEPVRGIASLLSPFHCPNWPSNEHLASTSSSKFPEPLSSNEAPAPGSYTAKDFQALIHSTAAGLSALAELPHYGGERSTVPHWSQLLHALANTLSPDVLILEDAPFIMPRSQNMTSQPSNLIDGHATLLAAHAIYSTPRTPSDSSTTSSRDEEDNDESMSSANFDSCDGSVDSLDLPLQAHMLLGRGRRLSAVVPVLLVADSHNIVPLLCSALYQRHVWGISQPVVGLCCSSTGTIATAIFGWLDSDQSEEGRMPTAHLALAADIRLDPSIGVFDFSDTRSAISLAQFVLGLRTHFQDIKDATSIEAVDSLTPLHWRSDLPEFETQFLGQLDERVASWTHQVHVQTSSSEASSSSNPRTPSPTLDTAVVSYETMSSPLLPTIVEDGQVHGPNIRLSKETRATNVKGRGSQPSSSKKSSKRASPSPQPPSEVRSSASSRAPSPYPNSQFAALSDTGLEDGVSISNWLFERHAFTVGRIPVRSVELANRTGINAMIETYDEMTAFTWSDNIKTILSSVEVDIFVSDIRTELCNTNGNPNCQSSTINAPSSEDIEFISCRISALLYAVKGARLCDDVAKLHGANEADRRHEWDALLLNFFQPVPKQRDVLLERQLNFTRNLVADDPSFATRTIEVALEYQNFCLEQHRCVRLTAETSGNWMQTAAARDQAIQFSDDIEGRDMKGSFAKVIAHHSSMDPITGKCDAILVIPCSGVATAILGRISGIDEQEKLLKLFMLVQGPKPEKLGGSTGEASYQIEKTVGHSRKTTPGKSLQVPSSSRVSDSTKPDRAQLQNPFLYHPDANRATQKKEIIPSQDTSCDEPSRQDLLLPVLLAEYKKRDESAISTAMNQMKTYLVSAVTFLSEFGITDQPVFGLVVNGALGAITMAWKRNNRIYVMERNVRHYDIRDPLQALQFVSILPRLARYGLGLRRLLEKQLQSKPWSKSAQRQEDERLAAAKRAESEQAVAQDRR</sequence>
<feature type="compositionally biased region" description="Low complexity" evidence="1">
    <location>
        <begin position="421"/>
        <end position="462"/>
    </location>
</feature>
<feature type="region of interest" description="Disordered" evidence="1">
    <location>
        <begin position="153"/>
        <end position="180"/>
    </location>
</feature>
<feature type="compositionally biased region" description="Polar residues" evidence="1">
    <location>
        <begin position="782"/>
        <end position="795"/>
    </location>
</feature>
<dbReference type="RefSeq" id="XP_041191774.1">
    <property type="nucleotide sequence ID" value="XM_041343017.1"/>
</dbReference>
<comment type="caution">
    <text evidence="2">The sequence shown here is derived from an EMBL/GenBank/DDBJ whole genome shotgun (WGS) entry which is preliminary data.</text>
</comment>